<keyword evidence="7 8" id="KW-0807">Transducer</keyword>
<dbReference type="PROSITE" id="PS50262">
    <property type="entry name" value="G_PROTEIN_RECEP_F1_2"/>
    <property type="match status" value="1"/>
</dbReference>
<evidence type="ECO:0000256" key="9">
    <source>
        <dbReference type="SAM" id="MobiDB-lite"/>
    </source>
</evidence>
<comment type="similarity">
    <text evidence="8">Belongs to the G-protein coupled receptor 1 family.</text>
</comment>
<dbReference type="PROSITE" id="PS00237">
    <property type="entry name" value="G_PROTEIN_RECEP_F1_1"/>
    <property type="match status" value="1"/>
</dbReference>
<dbReference type="GO" id="GO:0004930">
    <property type="term" value="F:G protein-coupled receptor activity"/>
    <property type="evidence" value="ECO:0007669"/>
    <property type="project" value="UniProtKB-KW"/>
</dbReference>
<evidence type="ECO:0000256" key="4">
    <source>
        <dbReference type="ARBA" id="ARBA00023040"/>
    </source>
</evidence>
<feature type="region of interest" description="Disordered" evidence="9">
    <location>
        <begin position="362"/>
        <end position="381"/>
    </location>
</feature>
<dbReference type="Proteomes" id="UP001634394">
    <property type="component" value="Unassembled WGS sequence"/>
</dbReference>
<proteinExistence type="inferred from homology"/>
<keyword evidence="6 8" id="KW-0675">Receptor</keyword>
<dbReference type="EMBL" id="JBJQND010000006">
    <property type="protein sequence ID" value="KAL3873844.1"/>
    <property type="molecule type" value="Genomic_DNA"/>
</dbReference>
<dbReference type="PRINTS" id="PR00237">
    <property type="entry name" value="GPCRRHODOPSN"/>
</dbReference>
<keyword evidence="3 10" id="KW-1133">Transmembrane helix</keyword>
<evidence type="ECO:0000256" key="1">
    <source>
        <dbReference type="ARBA" id="ARBA00004141"/>
    </source>
</evidence>
<evidence type="ECO:0000256" key="2">
    <source>
        <dbReference type="ARBA" id="ARBA00022692"/>
    </source>
</evidence>
<comment type="caution">
    <text evidence="12">The sequence shown here is derived from an EMBL/GenBank/DDBJ whole genome shotgun (WGS) entry which is preliminary data.</text>
</comment>
<keyword evidence="4 8" id="KW-0297">G-protein coupled receptor</keyword>
<accession>A0ABD3WIP0</accession>
<keyword evidence="2 8" id="KW-0812">Transmembrane</keyword>
<dbReference type="SUPFAM" id="SSF81321">
    <property type="entry name" value="Family A G protein-coupled receptor-like"/>
    <property type="match status" value="1"/>
</dbReference>
<evidence type="ECO:0000256" key="5">
    <source>
        <dbReference type="ARBA" id="ARBA00023136"/>
    </source>
</evidence>
<feature type="transmembrane region" description="Helical" evidence="10">
    <location>
        <begin position="63"/>
        <end position="82"/>
    </location>
</feature>
<keyword evidence="5 10" id="KW-0472">Membrane</keyword>
<dbReference type="PANTHER" id="PTHR24238">
    <property type="entry name" value="G-PROTEIN COUPLED RECEPTOR"/>
    <property type="match status" value="1"/>
</dbReference>
<dbReference type="CDD" id="cd00637">
    <property type="entry name" value="7tm_classA_rhodopsin-like"/>
    <property type="match status" value="1"/>
</dbReference>
<dbReference type="Gene3D" id="1.20.1070.10">
    <property type="entry name" value="Rhodopsin 7-helix transmembrane proteins"/>
    <property type="match status" value="2"/>
</dbReference>
<feature type="transmembrane region" description="Helical" evidence="10">
    <location>
        <begin position="30"/>
        <end position="56"/>
    </location>
</feature>
<evidence type="ECO:0000256" key="3">
    <source>
        <dbReference type="ARBA" id="ARBA00022989"/>
    </source>
</evidence>
<reference evidence="12 13" key="1">
    <citation type="submission" date="2024-11" db="EMBL/GenBank/DDBJ databases">
        <title>Chromosome-level genome assembly of the freshwater bivalve Anodonta woodiana.</title>
        <authorList>
            <person name="Chen X."/>
        </authorList>
    </citation>
    <scope>NUCLEOTIDE SEQUENCE [LARGE SCALE GENOMIC DNA]</scope>
    <source>
        <strain evidence="12">MN2024</strain>
        <tissue evidence="12">Gills</tissue>
    </source>
</reference>
<gene>
    <name evidence="12" type="ORF">ACJMK2_036928</name>
</gene>
<dbReference type="GO" id="GO:0016020">
    <property type="term" value="C:membrane"/>
    <property type="evidence" value="ECO:0007669"/>
    <property type="project" value="UniProtKB-SubCell"/>
</dbReference>
<organism evidence="12 13">
    <name type="scientific">Sinanodonta woodiana</name>
    <name type="common">Chinese pond mussel</name>
    <name type="synonym">Anodonta woodiana</name>
    <dbReference type="NCBI Taxonomy" id="1069815"/>
    <lineage>
        <taxon>Eukaryota</taxon>
        <taxon>Metazoa</taxon>
        <taxon>Spiralia</taxon>
        <taxon>Lophotrochozoa</taxon>
        <taxon>Mollusca</taxon>
        <taxon>Bivalvia</taxon>
        <taxon>Autobranchia</taxon>
        <taxon>Heteroconchia</taxon>
        <taxon>Palaeoheterodonta</taxon>
        <taxon>Unionida</taxon>
        <taxon>Unionoidea</taxon>
        <taxon>Unionidae</taxon>
        <taxon>Unioninae</taxon>
        <taxon>Sinanodonta</taxon>
    </lineage>
</organism>
<evidence type="ECO:0000313" key="13">
    <source>
        <dbReference type="Proteomes" id="UP001634394"/>
    </source>
</evidence>
<evidence type="ECO:0000256" key="7">
    <source>
        <dbReference type="ARBA" id="ARBA00023224"/>
    </source>
</evidence>
<comment type="subcellular location">
    <subcellularLocation>
        <location evidence="1">Membrane</location>
        <topology evidence="1">Multi-pass membrane protein</topology>
    </subcellularLocation>
</comment>
<feature type="domain" description="G-protein coupled receptors family 1 profile" evidence="11">
    <location>
        <begin position="39"/>
        <end position="447"/>
    </location>
</feature>
<dbReference type="InterPro" id="IPR017452">
    <property type="entry name" value="GPCR_Rhodpsn_7TM"/>
</dbReference>
<keyword evidence="13" id="KW-1185">Reference proteome</keyword>
<dbReference type="PANTHER" id="PTHR24238:SF47">
    <property type="entry name" value="ECDYSTEROIDS_DOPAMINE RECEPTOR-RELATED"/>
    <property type="match status" value="1"/>
</dbReference>
<evidence type="ECO:0000256" key="10">
    <source>
        <dbReference type="SAM" id="Phobius"/>
    </source>
</evidence>
<dbReference type="AlphaFoldDB" id="A0ABD3WIP0"/>
<dbReference type="InterPro" id="IPR000276">
    <property type="entry name" value="GPCR_Rhodpsn"/>
</dbReference>
<evidence type="ECO:0000313" key="12">
    <source>
        <dbReference type="EMBL" id="KAL3873844.1"/>
    </source>
</evidence>
<feature type="transmembrane region" description="Helical" evidence="10">
    <location>
        <begin position="142"/>
        <end position="162"/>
    </location>
</feature>
<protein>
    <recommendedName>
        <fullName evidence="11">G-protein coupled receptors family 1 profile domain-containing protein</fullName>
    </recommendedName>
</protein>
<name>A0ABD3WIP0_SINWO</name>
<feature type="transmembrane region" description="Helical" evidence="10">
    <location>
        <begin position="389"/>
        <end position="412"/>
    </location>
</feature>
<evidence type="ECO:0000256" key="8">
    <source>
        <dbReference type="RuleBase" id="RU000688"/>
    </source>
</evidence>
<feature type="compositionally biased region" description="Low complexity" evidence="9">
    <location>
        <begin position="362"/>
        <end position="374"/>
    </location>
</feature>
<dbReference type="Pfam" id="PF00001">
    <property type="entry name" value="7tm_1"/>
    <property type="match status" value="1"/>
</dbReference>
<feature type="transmembrane region" description="Helical" evidence="10">
    <location>
        <begin position="94"/>
        <end position="122"/>
    </location>
</feature>
<feature type="transmembrane region" description="Helical" evidence="10">
    <location>
        <begin position="193"/>
        <end position="217"/>
    </location>
</feature>
<evidence type="ECO:0000256" key="6">
    <source>
        <dbReference type="ARBA" id="ARBA00023170"/>
    </source>
</evidence>
<feature type="transmembrane region" description="Helical" evidence="10">
    <location>
        <begin position="432"/>
        <end position="450"/>
    </location>
</feature>
<sequence length="477" mass="55145">MDKMIPNIQNQSDRFTLLTLKEINDSEAKILLPFTVFYVIVMVLGIIGNTLVIIVHKVRPTRIYIVCLATLDITTCVVGIPYHVLDLMNPYMYFYPIACKLLTFLITLPLNASMFILAIVAIDRYLKLCKPLKSQQTNLESVRTCLITVSCSLVVVSPYILIYGHSTIHTEVANITGSQCFFDESYKDSLFPLVYIGFELLLFAIVAILLIVLYIIIWRTVIKQEKYYNKLYKSTNTNNKTIDLKSTLLRFFFRMRLRDKAAVETDDEKACSSHLKAVVQLDVIGNDMCHSCPNDTCHSCPNLTTHSPARVPRADIKRRDKSNFSKENECMSKEINHSSSVIEAESYKNATLMRFQSGSVMRSRSQSDNSNDDSGTQHSHQHRTKLTKIMFTITFVFIITYLPTFCISFLNITDDTFWEDMSKFERILYDGLYRFYLLNNMAKPFIYFVWDCRFRMKCIRLFKRRECCSASSRGEDM</sequence>
<evidence type="ECO:0000259" key="11">
    <source>
        <dbReference type="PROSITE" id="PS50262"/>
    </source>
</evidence>